<sequence length="71" mass="8130">MPSGLHPAGHGSQEAHVEQLIPPTFPEKVLPTELTCSWFEPKAQTYIDDHLRIFWFLHLVLTLTFLVAMVF</sequence>
<organism evidence="2">
    <name type="scientific">Schistosoma japonicum</name>
    <name type="common">Blood fluke</name>
    <dbReference type="NCBI Taxonomy" id="6182"/>
    <lineage>
        <taxon>Eukaryota</taxon>
        <taxon>Metazoa</taxon>
        <taxon>Spiralia</taxon>
        <taxon>Lophotrochozoa</taxon>
        <taxon>Platyhelminthes</taxon>
        <taxon>Trematoda</taxon>
        <taxon>Digenea</taxon>
        <taxon>Strigeidida</taxon>
        <taxon>Schistosomatoidea</taxon>
        <taxon>Schistosomatidae</taxon>
        <taxon>Schistosoma</taxon>
    </lineage>
</organism>
<dbReference type="AlphaFoldDB" id="Q8MUG2"/>
<reference evidence="2" key="1">
    <citation type="submission" date="2002-06" db="EMBL/GenBank/DDBJ databases">
        <title>Immunoscreening of Sj adult worm cDNA library with rabbit sera immunized with Sj male worm soluble extracts.</title>
        <authorList>
            <person name="Chen Y.-X."/>
            <person name="Yi Y."/>
            <person name="Yuan S."/>
            <person name="McReynolds L."/>
        </authorList>
    </citation>
    <scope>NUCLEOTIDE SEQUENCE</scope>
</reference>
<dbReference type="EMBL" id="AF524896">
    <property type="protein sequence ID" value="AAM81377.1"/>
    <property type="molecule type" value="mRNA"/>
</dbReference>
<proteinExistence type="evidence at transcript level"/>
<keyword evidence="1" id="KW-0812">Transmembrane</keyword>
<keyword evidence="1" id="KW-1133">Transmembrane helix</keyword>
<protein>
    <submittedName>
        <fullName evidence="2">Cp8</fullName>
    </submittedName>
</protein>
<feature type="transmembrane region" description="Helical" evidence="1">
    <location>
        <begin position="53"/>
        <end position="70"/>
    </location>
</feature>
<keyword evidence="1" id="KW-0472">Membrane</keyword>
<evidence type="ECO:0000256" key="1">
    <source>
        <dbReference type="SAM" id="Phobius"/>
    </source>
</evidence>
<evidence type="ECO:0000313" key="2">
    <source>
        <dbReference type="EMBL" id="AAM81377.1"/>
    </source>
</evidence>
<accession>Q8MUG2</accession>
<name>Q8MUG2_SCHJA</name>